<organism evidence="2 3">
    <name type="scientific">Bradyrhizobium iriomotense</name>
    <dbReference type="NCBI Taxonomy" id="441950"/>
    <lineage>
        <taxon>Bacteria</taxon>
        <taxon>Pseudomonadati</taxon>
        <taxon>Pseudomonadota</taxon>
        <taxon>Alphaproteobacteria</taxon>
        <taxon>Hyphomicrobiales</taxon>
        <taxon>Nitrobacteraceae</taxon>
        <taxon>Bradyrhizobium</taxon>
    </lineage>
</organism>
<accession>A0ABQ6BB88</accession>
<feature type="transmembrane region" description="Helical" evidence="1">
    <location>
        <begin position="64"/>
        <end position="88"/>
    </location>
</feature>
<dbReference type="Proteomes" id="UP001156905">
    <property type="component" value="Unassembled WGS sequence"/>
</dbReference>
<protein>
    <submittedName>
        <fullName evidence="2">Uncharacterized protein</fullName>
    </submittedName>
</protein>
<feature type="transmembrane region" description="Helical" evidence="1">
    <location>
        <begin position="12"/>
        <end position="32"/>
    </location>
</feature>
<evidence type="ECO:0000256" key="1">
    <source>
        <dbReference type="SAM" id="Phobius"/>
    </source>
</evidence>
<keyword evidence="1" id="KW-1133">Transmembrane helix</keyword>
<proteinExistence type="predicted"/>
<dbReference type="RefSeq" id="WP_284272420.1">
    <property type="nucleotide sequence ID" value="NZ_BSOW01000029.1"/>
</dbReference>
<sequence length="187" mass="20197">MLNNWRIGSINGVVLAAYFIPAWTLIAFNIMVAPVHGLYERPSVAVALFISDQLQMSGMSTVRAAWLLALGRLTVVAFLAIFLALLSIPRVRKAGGSDEALGIALFIGSLISFASMVMASKVGEMAALRVHATELMLLLGAAIVLVIERPARQPVEAKILEAKIRGAKIREAKAPLAFEQPELLHNR</sequence>
<comment type="caution">
    <text evidence="2">The sequence shown here is derived from an EMBL/GenBank/DDBJ whole genome shotgun (WGS) entry which is preliminary data.</text>
</comment>
<gene>
    <name evidence="2" type="ORF">GCM10007857_66300</name>
</gene>
<feature type="transmembrane region" description="Helical" evidence="1">
    <location>
        <begin position="126"/>
        <end position="147"/>
    </location>
</feature>
<evidence type="ECO:0000313" key="2">
    <source>
        <dbReference type="EMBL" id="GLR89916.1"/>
    </source>
</evidence>
<reference evidence="3" key="1">
    <citation type="journal article" date="2019" name="Int. J. Syst. Evol. Microbiol.">
        <title>The Global Catalogue of Microorganisms (GCM) 10K type strain sequencing project: providing services to taxonomists for standard genome sequencing and annotation.</title>
        <authorList>
            <consortium name="The Broad Institute Genomics Platform"/>
            <consortium name="The Broad Institute Genome Sequencing Center for Infectious Disease"/>
            <person name="Wu L."/>
            <person name="Ma J."/>
        </authorList>
    </citation>
    <scope>NUCLEOTIDE SEQUENCE [LARGE SCALE GENOMIC DNA]</scope>
    <source>
        <strain evidence="3">NBRC 102520</strain>
    </source>
</reference>
<name>A0ABQ6BB88_9BRAD</name>
<keyword evidence="3" id="KW-1185">Reference proteome</keyword>
<evidence type="ECO:0000313" key="3">
    <source>
        <dbReference type="Proteomes" id="UP001156905"/>
    </source>
</evidence>
<dbReference type="EMBL" id="BSOW01000029">
    <property type="protein sequence ID" value="GLR89916.1"/>
    <property type="molecule type" value="Genomic_DNA"/>
</dbReference>
<keyword evidence="1" id="KW-0812">Transmembrane</keyword>
<feature type="transmembrane region" description="Helical" evidence="1">
    <location>
        <begin position="100"/>
        <end position="120"/>
    </location>
</feature>
<keyword evidence="1" id="KW-0472">Membrane</keyword>